<evidence type="ECO:0000313" key="3">
    <source>
        <dbReference type="Proteomes" id="UP000281708"/>
    </source>
</evidence>
<organism evidence="2 3">
    <name type="scientific">Nocardioides mangrovicus</name>
    <dbReference type="NCBI Taxonomy" id="2478913"/>
    <lineage>
        <taxon>Bacteria</taxon>
        <taxon>Bacillati</taxon>
        <taxon>Actinomycetota</taxon>
        <taxon>Actinomycetes</taxon>
        <taxon>Propionibacteriales</taxon>
        <taxon>Nocardioidaceae</taxon>
        <taxon>Nocardioides</taxon>
    </lineage>
</organism>
<accession>A0A3L8P6I2</accession>
<proteinExistence type="predicted"/>
<evidence type="ECO:0000259" key="1">
    <source>
        <dbReference type="Pfam" id="PF07179"/>
    </source>
</evidence>
<name>A0A3L8P6I2_9ACTN</name>
<gene>
    <name evidence="2" type="ORF">D9V37_05240</name>
</gene>
<dbReference type="Pfam" id="PF07179">
    <property type="entry name" value="SseB"/>
    <property type="match status" value="1"/>
</dbReference>
<feature type="domain" description="SseB protein N-terminal" evidence="1">
    <location>
        <begin position="23"/>
        <end position="136"/>
    </location>
</feature>
<reference evidence="2 3" key="1">
    <citation type="submission" date="2018-10" db="EMBL/GenBank/DDBJ databases">
        <title>Marmoricola sp. 4Q3S-7 whole genome shotgun sequence.</title>
        <authorList>
            <person name="Li F."/>
        </authorList>
    </citation>
    <scope>NUCLEOTIDE SEQUENCE [LARGE SCALE GENOMIC DNA]</scope>
    <source>
        <strain evidence="2 3">4Q3S-7</strain>
    </source>
</reference>
<dbReference type="AlphaFoldDB" id="A0A3L8P6I2"/>
<comment type="caution">
    <text evidence="2">The sequence shown here is derived from an EMBL/GenBank/DDBJ whole genome shotgun (WGS) entry which is preliminary data.</text>
</comment>
<dbReference type="Proteomes" id="UP000281708">
    <property type="component" value="Unassembled WGS sequence"/>
</dbReference>
<protein>
    <submittedName>
        <fullName evidence="2">SseB family protein</fullName>
    </submittedName>
</protein>
<keyword evidence="3" id="KW-1185">Reference proteome</keyword>
<evidence type="ECO:0000313" key="2">
    <source>
        <dbReference type="EMBL" id="RLV50313.1"/>
    </source>
</evidence>
<dbReference type="EMBL" id="RDBE01000003">
    <property type="protein sequence ID" value="RLV50313.1"/>
    <property type="molecule type" value="Genomic_DNA"/>
</dbReference>
<sequence length="158" mass="16428">MGVRTVLSATEFGDDDGAPDPRLVEALTVYREDPQGGYLPALAALSASRVVVPVVAQGEESTGVDMATVMMRRADGATALLSFSCLDHLTDWDAQARPLPTPVARAALAAMQEGCAALLVDHAGPVQLAVAGEDLEHLARGHRLVALDGGGWGWLQGS</sequence>
<dbReference type="InterPro" id="IPR009839">
    <property type="entry name" value="SseB_N"/>
</dbReference>